<dbReference type="Pfam" id="PF13853">
    <property type="entry name" value="7tm_4"/>
    <property type="match status" value="1"/>
</dbReference>
<proteinExistence type="inferred from homology"/>
<evidence type="ECO:0000256" key="7">
    <source>
        <dbReference type="ARBA" id="ARBA00023040"/>
    </source>
</evidence>
<keyword evidence="11" id="KW-0732">Signal</keyword>
<feature type="non-terminal residue" evidence="12">
    <location>
        <position position="1"/>
    </location>
</feature>
<evidence type="ECO:0000256" key="4">
    <source>
        <dbReference type="ARBA" id="ARBA00022692"/>
    </source>
</evidence>
<keyword evidence="6" id="KW-1133">Transmembrane helix</keyword>
<dbReference type="GO" id="GO:0004984">
    <property type="term" value="F:olfactory receptor activity"/>
    <property type="evidence" value="ECO:0007669"/>
    <property type="project" value="InterPro"/>
</dbReference>
<comment type="subcellular location">
    <subcellularLocation>
        <location evidence="1">Cell membrane</location>
        <topology evidence="1">Multi-pass membrane protein</topology>
    </subcellularLocation>
</comment>
<comment type="similarity">
    <text evidence="2">Belongs to the G-protein coupled receptor 1 family.</text>
</comment>
<dbReference type="PANTHER" id="PTHR26452">
    <property type="entry name" value="OLFACTORY RECEPTOR"/>
    <property type="match status" value="1"/>
</dbReference>
<keyword evidence="5" id="KW-0716">Sensory transduction</keyword>
<accession>A0A7K6MJK7</accession>
<keyword evidence="13" id="KW-1185">Reference proteome</keyword>
<dbReference type="EMBL" id="VZRT01001501">
    <property type="protein sequence ID" value="NWW36939.1"/>
    <property type="molecule type" value="Genomic_DNA"/>
</dbReference>
<evidence type="ECO:0000313" key="12">
    <source>
        <dbReference type="EMBL" id="NWW36939.1"/>
    </source>
</evidence>
<gene>
    <name evidence="12" type="primary">Or14a2</name>
    <name evidence="12" type="ORF">PANBIA_R01393</name>
</gene>
<evidence type="ECO:0000256" key="1">
    <source>
        <dbReference type="ARBA" id="ARBA00004651"/>
    </source>
</evidence>
<keyword evidence="3" id="KW-1003">Cell membrane</keyword>
<name>A0A7K6MJK7_PANBI</name>
<reference evidence="12 13" key="1">
    <citation type="submission" date="2019-09" db="EMBL/GenBank/DDBJ databases">
        <title>Bird 10,000 Genomes (B10K) Project - Family phase.</title>
        <authorList>
            <person name="Zhang G."/>
        </authorList>
    </citation>
    <scope>NUCLEOTIDE SEQUENCE [LARGE SCALE GENOMIC DNA]</scope>
    <source>
        <strain evidence="12">B10K-DU-030-18</strain>
    </source>
</reference>
<evidence type="ECO:0000256" key="5">
    <source>
        <dbReference type="ARBA" id="ARBA00022725"/>
    </source>
</evidence>
<dbReference type="GO" id="GO:0004930">
    <property type="term" value="F:G protein-coupled receptor activity"/>
    <property type="evidence" value="ECO:0007669"/>
    <property type="project" value="UniProtKB-KW"/>
</dbReference>
<feature type="non-terminal residue" evidence="12">
    <location>
        <position position="96"/>
    </location>
</feature>
<dbReference type="GO" id="GO:0005886">
    <property type="term" value="C:plasma membrane"/>
    <property type="evidence" value="ECO:0007669"/>
    <property type="project" value="UniProtKB-SubCell"/>
</dbReference>
<dbReference type="FunFam" id="1.10.1220.70:FF:000001">
    <property type="entry name" value="Olfactory receptor"/>
    <property type="match status" value="1"/>
</dbReference>
<keyword evidence="10" id="KW-0807">Transducer</keyword>
<comment type="caution">
    <text evidence="12">The sequence shown here is derived from an EMBL/GenBank/DDBJ whole genome shotgun (WGS) entry which is preliminary data.</text>
</comment>
<evidence type="ECO:0000256" key="6">
    <source>
        <dbReference type="ARBA" id="ARBA00022989"/>
    </source>
</evidence>
<feature type="chain" id="PRO_5029809976" evidence="11">
    <location>
        <begin position="22"/>
        <end position="96"/>
    </location>
</feature>
<evidence type="ECO:0000256" key="10">
    <source>
        <dbReference type="ARBA" id="ARBA00023224"/>
    </source>
</evidence>
<evidence type="ECO:0000256" key="8">
    <source>
        <dbReference type="ARBA" id="ARBA00023136"/>
    </source>
</evidence>
<keyword evidence="8" id="KW-0472">Membrane</keyword>
<dbReference type="Gene3D" id="1.10.1220.70">
    <property type="match status" value="1"/>
</dbReference>
<evidence type="ECO:0000313" key="13">
    <source>
        <dbReference type="Proteomes" id="UP000545574"/>
    </source>
</evidence>
<keyword evidence="4" id="KW-0812">Transmembrane</keyword>
<dbReference type="Proteomes" id="UP000545574">
    <property type="component" value="Unassembled WGS sequence"/>
</dbReference>
<keyword evidence="5" id="KW-0552">Olfaction</keyword>
<evidence type="ECO:0000256" key="11">
    <source>
        <dbReference type="SAM" id="SignalP"/>
    </source>
</evidence>
<evidence type="ECO:0000256" key="3">
    <source>
        <dbReference type="ARBA" id="ARBA00022475"/>
    </source>
</evidence>
<organism evidence="12 13">
    <name type="scientific">Panurus biarmicus</name>
    <name type="common">Bearded tit</name>
    <dbReference type="NCBI Taxonomy" id="181101"/>
    <lineage>
        <taxon>Eukaryota</taxon>
        <taxon>Metazoa</taxon>
        <taxon>Chordata</taxon>
        <taxon>Craniata</taxon>
        <taxon>Vertebrata</taxon>
        <taxon>Euteleostomi</taxon>
        <taxon>Archelosauria</taxon>
        <taxon>Archosauria</taxon>
        <taxon>Dinosauria</taxon>
        <taxon>Saurischia</taxon>
        <taxon>Theropoda</taxon>
        <taxon>Coelurosauria</taxon>
        <taxon>Aves</taxon>
        <taxon>Neognathae</taxon>
        <taxon>Neoaves</taxon>
        <taxon>Telluraves</taxon>
        <taxon>Australaves</taxon>
        <taxon>Passeriformes</taxon>
        <taxon>Sylvioidea</taxon>
        <taxon>Sylviidae</taxon>
        <taxon>Sylviidae incertae sedis</taxon>
        <taxon>Panurus</taxon>
    </lineage>
</organism>
<evidence type="ECO:0000256" key="9">
    <source>
        <dbReference type="ARBA" id="ARBA00023170"/>
    </source>
</evidence>
<dbReference type="AlphaFoldDB" id="A0A7K6MJK7"/>
<keyword evidence="9" id="KW-0675">Receptor</keyword>
<dbReference type="InterPro" id="IPR050516">
    <property type="entry name" value="Olfactory_GPCR"/>
</dbReference>
<evidence type="ECO:0000256" key="2">
    <source>
        <dbReference type="ARBA" id="ARBA00010663"/>
    </source>
</evidence>
<keyword evidence="7" id="KW-0297">G-protein coupled receptor</keyword>
<protein>
    <submittedName>
        <fullName evidence="12">O14A2 protein</fullName>
    </submittedName>
</protein>
<feature type="signal peptide" evidence="11">
    <location>
        <begin position="1"/>
        <end position="21"/>
    </location>
</feature>
<dbReference type="SUPFAM" id="SSF81321">
    <property type="entry name" value="Family A G protein-coupled receptor-like"/>
    <property type="match status" value="1"/>
</dbReference>
<dbReference type="InterPro" id="IPR000725">
    <property type="entry name" value="Olfact_rcpt"/>
</dbReference>
<sequence length="96" mass="10885">VCLGFECCVLVFFLAVQIFRAMLRIPSEQGQHKAMCFPHLSGLPVISNSMFVYLKPLFIGTLEAENFRLSVLKVLYLVVPPALNPLIYSLRNQELK</sequence>